<proteinExistence type="predicted"/>
<gene>
    <name evidence="4" type="ORF">GCM10011499_12120</name>
</gene>
<feature type="transmembrane region" description="Helical" evidence="2">
    <location>
        <begin position="229"/>
        <end position="246"/>
    </location>
</feature>
<evidence type="ECO:0000313" key="5">
    <source>
        <dbReference type="Proteomes" id="UP000596977"/>
    </source>
</evidence>
<feature type="transmembrane region" description="Helical" evidence="2">
    <location>
        <begin position="597"/>
        <end position="622"/>
    </location>
</feature>
<feature type="transmembrane region" description="Helical" evidence="2">
    <location>
        <begin position="40"/>
        <end position="63"/>
    </location>
</feature>
<dbReference type="AlphaFoldDB" id="A0A916R9P9"/>
<keyword evidence="1" id="KW-1003">Cell membrane</keyword>
<name>A0A916R9P9_9HYPH</name>
<feature type="transmembrane region" description="Helical" evidence="2">
    <location>
        <begin position="519"/>
        <end position="538"/>
    </location>
</feature>
<feature type="transmembrane region" description="Helical" evidence="2">
    <location>
        <begin position="634"/>
        <end position="656"/>
    </location>
</feature>
<comment type="subcellular location">
    <subcellularLocation>
        <location evidence="1">Cell inner membrane</location>
        <topology evidence="1">Multi-pass membrane protein</topology>
    </subcellularLocation>
</comment>
<dbReference type="NCBIfam" id="TIGR02123">
    <property type="entry name" value="TRAP_fused"/>
    <property type="match status" value="1"/>
</dbReference>
<dbReference type="Proteomes" id="UP000596977">
    <property type="component" value="Unassembled WGS sequence"/>
</dbReference>
<dbReference type="Pfam" id="PF06808">
    <property type="entry name" value="DctM"/>
    <property type="match status" value="1"/>
</dbReference>
<evidence type="ECO:0000256" key="1">
    <source>
        <dbReference type="RuleBase" id="RU369079"/>
    </source>
</evidence>
<dbReference type="InterPro" id="IPR010656">
    <property type="entry name" value="DctM"/>
</dbReference>
<dbReference type="InterPro" id="IPR021814">
    <property type="entry name" value="DUF3394"/>
</dbReference>
<keyword evidence="1" id="KW-0997">Cell inner membrane</keyword>
<feature type="transmembrane region" description="Helical" evidence="2">
    <location>
        <begin position="95"/>
        <end position="113"/>
    </location>
</feature>
<keyword evidence="5" id="KW-1185">Reference proteome</keyword>
<comment type="caution">
    <text evidence="4">The sequence shown here is derived from an EMBL/GenBank/DDBJ whole genome shotgun (WGS) entry which is preliminary data.</text>
</comment>
<feature type="transmembrane region" description="Helical" evidence="2">
    <location>
        <begin position="148"/>
        <end position="166"/>
    </location>
</feature>
<evidence type="ECO:0000259" key="3">
    <source>
        <dbReference type="Pfam" id="PF06808"/>
    </source>
</evidence>
<feature type="transmembrane region" description="Helical" evidence="2">
    <location>
        <begin position="275"/>
        <end position="297"/>
    </location>
</feature>
<sequence>MSDAKGAQVPANGIEGENPQDLVAVADTGARNPGGFSAKLLFGVAIAWSLFQLWIASPLPFMVAPVIDPLLRGFFGIFGGESRASVVFNSTQARAIHLAFALFLAFTAFPGAIRRTASLPIFAAIYVIAALGFAYYAVVLAMGGNAQWMAFTAMTAIALLAAYSAWKPTPLDTVPRVDWVLAAAAAFCAAYLYIFYYDLARRPGAPTLFDLVVAGAGMVLLLEATRRALGPALLCIAAIFLFYTFAGPYMPDMISHRGASFQRAMSQQWLTAEGVFGIALGVSTSFVFLFVLFGALLDKAGAGNYFIKVAFALLGHLRGGPAKASVVASAMTGIISGSSIANVVTTGTFTIPLMKRVGFSSEKAGAIEVAGSTNGQITPPVMGAAAFLMVEYVGITYVEVIRHALLPALLAYAGLIYLVHLEALKQGLEGLPKRKITPWFWSLFSFGITLCSLIVLAAVVYYGVGWTRDVFGQTASLIILVAVFAAYLGLLWLSARAPVLELDDPNDPVLELPETGPTVRSGLHFLLPIIVLLWALIVERLSPGLSAFYAVAFMMFILVTQRPIIALMRRSGEIAAATRQGFSELVEGLAAGARNMVGIGVATASAGIIVGTVAQTGIGAVLVELVQFISGGNLLLMLMLTAFFCIVLGLGLPTTANYIIVATLMAPVIVELGTQQGLVVPLIAVHLFVFYFGLMADATPPVGLAAYAAAAVSRGDPIKTGLTSITYDIRTIILPFIFIFNTQLLLIGIDSWITLVSVVVSGFIGMLAFAAGTHSYFITRSKIYESAILLFVAFTMFRPDFWIDMIDPRYDERPVAELMEVVESKPDNAFLRLEVSGFTMMGDEITRIVMLNLGPQAPGADRLRNAGLEVMVTDDQAQIMNVAFGSEAERMGVDFGMNINRVLVPNQDRMADEIAYIPALILLGGVYYMQRRRRATEPKKMSATKA</sequence>
<feature type="transmembrane region" description="Helical" evidence="2">
    <location>
        <begin position="727"/>
        <end position="746"/>
    </location>
</feature>
<feature type="transmembrane region" description="Helical" evidence="2">
    <location>
        <begin position="476"/>
        <end position="499"/>
    </location>
</feature>
<feature type="transmembrane region" description="Helical" evidence="2">
    <location>
        <begin position="676"/>
        <end position="694"/>
    </location>
</feature>
<dbReference type="EMBL" id="BMKB01000002">
    <property type="protein sequence ID" value="GGA44057.1"/>
    <property type="molecule type" value="Genomic_DNA"/>
</dbReference>
<evidence type="ECO:0000256" key="2">
    <source>
        <dbReference type="SAM" id="Phobius"/>
    </source>
</evidence>
<accession>A0A916R9P9</accession>
<feature type="transmembrane region" description="Helical" evidence="2">
    <location>
        <begin position="914"/>
        <end position="930"/>
    </location>
</feature>
<dbReference type="Pfam" id="PF11874">
    <property type="entry name" value="DUF3394"/>
    <property type="match status" value="1"/>
</dbReference>
<feature type="transmembrane region" description="Helical" evidence="2">
    <location>
        <begin position="178"/>
        <end position="197"/>
    </location>
</feature>
<comment type="function">
    <text evidence="1">Part of the tripartite ATP-independent periplasmic (TRAP) transport system.</text>
</comment>
<reference evidence="4 5" key="1">
    <citation type="journal article" date="2014" name="Int. J. Syst. Evol. Microbiol.">
        <title>Complete genome sequence of Corynebacterium casei LMG S-19264T (=DSM 44701T), isolated from a smear-ripened cheese.</title>
        <authorList>
            <consortium name="US DOE Joint Genome Institute (JGI-PGF)"/>
            <person name="Walter F."/>
            <person name="Albersmeier A."/>
            <person name="Kalinowski J."/>
            <person name="Ruckert C."/>
        </authorList>
    </citation>
    <scope>NUCLEOTIDE SEQUENCE [LARGE SCALE GENOMIC DNA]</scope>
    <source>
        <strain evidence="4 5">CGMCC 1.15896</strain>
    </source>
</reference>
<keyword evidence="2" id="KW-0812">Transmembrane</keyword>
<feature type="transmembrane region" description="Helical" evidence="2">
    <location>
        <begin position="545"/>
        <end position="565"/>
    </location>
</feature>
<dbReference type="GO" id="GO:0005886">
    <property type="term" value="C:plasma membrane"/>
    <property type="evidence" value="ECO:0007669"/>
    <property type="project" value="UniProtKB-SubCell"/>
</dbReference>
<evidence type="ECO:0000313" key="4">
    <source>
        <dbReference type="EMBL" id="GGA44057.1"/>
    </source>
</evidence>
<organism evidence="4 5">
    <name type="scientific">Pelagibacterium lentulum</name>
    <dbReference type="NCBI Taxonomy" id="2029865"/>
    <lineage>
        <taxon>Bacteria</taxon>
        <taxon>Pseudomonadati</taxon>
        <taxon>Pseudomonadota</taxon>
        <taxon>Alphaproteobacteria</taxon>
        <taxon>Hyphomicrobiales</taxon>
        <taxon>Devosiaceae</taxon>
        <taxon>Pelagibacterium</taxon>
    </lineage>
</organism>
<feature type="transmembrane region" description="Helical" evidence="2">
    <location>
        <begin position="400"/>
        <end position="419"/>
    </location>
</feature>
<feature type="transmembrane region" description="Helical" evidence="2">
    <location>
        <begin position="439"/>
        <end position="464"/>
    </location>
</feature>
<feature type="domain" description="TRAP C4-dicarboxylate transport system permease DctM subunit" evidence="3">
    <location>
        <begin position="217"/>
        <end position="749"/>
    </location>
</feature>
<keyword evidence="2" id="KW-0472">Membrane</keyword>
<dbReference type="InterPro" id="IPR011853">
    <property type="entry name" value="TRAP_DctM-Dct_fused"/>
</dbReference>
<keyword evidence="2" id="KW-1133">Transmembrane helix</keyword>
<dbReference type="OrthoDB" id="9759894at2"/>
<dbReference type="PANTHER" id="PTHR43849:SF2">
    <property type="entry name" value="BLL3936 PROTEIN"/>
    <property type="match status" value="1"/>
</dbReference>
<feature type="transmembrane region" description="Helical" evidence="2">
    <location>
        <begin position="752"/>
        <end position="771"/>
    </location>
</feature>
<keyword evidence="1" id="KW-0813">Transport</keyword>
<protein>
    <submittedName>
        <fullName evidence="4">Transporter</fullName>
    </submittedName>
</protein>
<feature type="transmembrane region" description="Helical" evidence="2">
    <location>
        <begin position="783"/>
        <end position="803"/>
    </location>
</feature>
<feature type="transmembrane region" description="Helical" evidence="2">
    <location>
        <begin position="203"/>
        <end position="222"/>
    </location>
</feature>
<feature type="transmembrane region" description="Helical" evidence="2">
    <location>
        <begin position="120"/>
        <end position="142"/>
    </location>
</feature>
<dbReference type="GO" id="GO:0022857">
    <property type="term" value="F:transmembrane transporter activity"/>
    <property type="evidence" value="ECO:0007669"/>
    <property type="project" value="UniProtKB-UniRule"/>
</dbReference>
<dbReference type="RefSeq" id="WP_127072709.1">
    <property type="nucleotide sequence ID" value="NZ_BMKB01000002.1"/>
</dbReference>
<dbReference type="PANTHER" id="PTHR43849">
    <property type="entry name" value="BLL3936 PROTEIN"/>
    <property type="match status" value="1"/>
</dbReference>